<dbReference type="PRINTS" id="PR00947">
    <property type="entry name" value="CUTICLE"/>
</dbReference>
<evidence type="ECO:0000256" key="4">
    <source>
        <dbReference type="SAM" id="SignalP"/>
    </source>
</evidence>
<dbReference type="GeneID" id="108677544"/>
<dbReference type="GO" id="GO:0008010">
    <property type="term" value="F:structural constituent of chitin-based larval cuticle"/>
    <property type="evidence" value="ECO:0007669"/>
    <property type="project" value="TreeGrafter"/>
</dbReference>
<protein>
    <submittedName>
        <fullName evidence="6">Endocuticle structural glycoprotein SgAbd-1</fullName>
    </submittedName>
</protein>
<evidence type="ECO:0000256" key="1">
    <source>
        <dbReference type="ARBA" id="ARBA00022460"/>
    </source>
</evidence>
<dbReference type="RefSeq" id="XP_018021265.2">
    <property type="nucleotide sequence ID" value="XM_018165776.2"/>
</dbReference>
<dbReference type="Proteomes" id="UP000694843">
    <property type="component" value="Unplaced"/>
</dbReference>
<feature type="signal peptide" evidence="4">
    <location>
        <begin position="1"/>
        <end position="15"/>
    </location>
</feature>
<dbReference type="GO" id="GO:0062129">
    <property type="term" value="C:chitin-based extracellular matrix"/>
    <property type="evidence" value="ECO:0007669"/>
    <property type="project" value="TreeGrafter"/>
</dbReference>
<reference evidence="6" key="1">
    <citation type="submission" date="2025-08" db="UniProtKB">
        <authorList>
            <consortium name="RefSeq"/>
        </authorList>
    </citation>
    <scope>IDENTIFICATION</scope>
    <source>
        <tissue evidence="6">Whole organism</tissue>
    </source>
</reference>
<sequence length="217" mass="24172">MRLVIMLCSVLLAHGLPISEEVEDGSNELPTNYIKLGLPSHSHHDNDLKPFPVESDPHFEVGFYRDVLPNDDPAAFEIPQGFSFVAQTPEIPIRNVKDPVTPSKKNFIGVQPKPEVEILQPNLPVLVSEKQQQNINLNKHSEARAYVLSESRSEPSSDGRSSYAYETSNGIKVQEKSYTDKDGFNVMEGSYSYTSPDGTPVSVSYIADRFGFRSRVS</sequence>
<dbReference type="InterPro" id="IPR050468">
    <property type="entry name" value="Cuticle_Struct_Prot"/>
</dbReference>
<evidence type="ECO:0000256" key="2">
    <source>
        <dbReference type="PROSITE-ProRule" id="PRU00497"/>
    </source>
</evidence>
<dbReference type="Pfam" id="PF00379">
    <property type="entry name" value="Chitin_bind_4"/>
    <property type="match status" value="1"/>
</dbReference>
<feature type="region of interest" description="Disordered" evidence="3">
    <location>
        <begin position="147"/>
        <end position="166"/>
    </location>
</feature>
<evidence type="ECO:0000313" key="5">
    <source>
        <dbReference type="Proteomes" id="UP000694843"/>
    </source>
</evidence>
<organism evidence="5 6">
    <name type="scientific">Hyalella azteca</name>
    <name type="common">Amphipod</name>
    <dbReference type="NCBI Taxonomy" id="294128"/>
    <lineage>
        <taxon>Eukaryota</taxon>
        <taxon>Metazoa</taxon>
        <taxon>Ecdysozoa</taxon>
        <taxon>Arthropoda</taxon>
        <taxon>Crustacea</taxon>
        <taxon>Multicrustacea</taxon>
        <taxon>Malacostraca</taxon>
        <taxon>Eumalacostraca</taxon>
        <taxon>Peracarida</taxon>
        <taxon>Amphipoda</taxon>
        <taxon>Senticaudata</taxon>
        <taxon>Talitrida</taxon>
        <taxon>Talitroidea</taxon>
        <taxon>Hyalellidae</taxon>
        <taxon>Hyalella</taxon>
    </lineage>
</organism>
<name>A0A8B7P5N7_HYAAZ</name>
<evidence type="ECO:0000313" key="6">
    <source>
        <dbReference type="RefSeq" id="XP_018021265.2"/>
    </source>
</evidence>
<keyword evidence="1 2" id="KW-0193">Cuticle</keyword>
<accession>A0A8B7P5N7</accession>
<keyword evidence="5" id="KW-1185">Reference proteome</keyword>
<keyword evidence="4" id="KW-0732">Signal</keyword>
<proteinExistence type="predicted"/>
<dbReference type="OrthoDB" id="6379191at2759"/>
<dbReference type="PROSITE" id="PS51155">
    <property type="entry name" value="CHIT_BIND_RR_2"/>
    <property type="match status" value="1"/>
</dbReference>
<dbReference type="AlphaFoldDB" id="A0A8B7P5N7"/>
<gene>
    <name evidence="6" type="primary">LOC108677544</name>
</gene>
<dbReference type="KEGG" id="hazt:108677544"/>
<dbReference type="PANTHER" id="PTHR10380">
    <property type="entry name" value="CUTICLE PROTEIN"/>
    <property type="match status" value="1"/>
</dbReference>
<dbReference type="InterPro" id="IPR000618">
    <property type="entry name" value="Insect_cuticle"/>
</dbReference>
<dbReference type="PANTHER" id="PTHR10380:SF173">
    <property type="entry name" value="CUTICULAR PROTEIN 47EF, ISOFORM C-RELATED"/>
    <property type="match status" value="1"/>
</dbReference>
<feature type="chain" id="PRO_5037793138" evidence="4">
    <location>
        <begin position="16"/>
        <end position="217"/>
    </location>
</feature>
<evidence type="ECO:0000256" key="3">
    <source>
        <dbReference type="SAM" id="MobiDB-lite"/>
    </source>
</evidence>